<evidence type="ECO:0000313" key="2">
    <source>
        <dbReference type="Proteomes" id="UP000663069"/>
    </source>
</evidence>
<name>A0ABX6V1X5_9PAST</name>
<accession>A0ABX6V1X5</accession>
<keyword evidence="2" id="KW-1185">Reference proteome</keyword>
<evidence type="ECO:0000313" key="1">
    <source>
        <dbReference type="EMBL" id="QPB43608.1"/>
    </source>
</evidence>
<gene>
    <name evidence="1" type="ORF">IHV77_05965</name>
</gene>
<organism evidence="1 2">
    <name type="scientific">Rodentibacter haemolyticus</name>
    <dbReference type="NCBI Taxonomy" id="2778911"/>
    <lineage>
        <taxon>Bacteria</taxon>
        <taxon>Pseudomonadati</taxon>
        <taxon>Pseudomonadota</taxon>
        <taxon>Gammaproteobacteria</taxon>
        <taxon>Pasteurellales</taxon>
        <taxon>Pasteurellaceae</taxon>
        <taxon>Rodentibacter</taxon>
    </lineage>
</organism>
<dbReference type="RefSeq" id="WP_194813163.1">
    <property type="nucleotide sequence ID" value="NZ_CP063056.1"/>
</dbReference>
<dbReference type="EMBL" id="CP063056">
    <property type="protein sequence ID" value="QPB43608.1"/>
    <property type="molecule type" value="Genomic_DNA"/>
</dbReference>
<dbReference type="Proteomes" id="UP000663069">
    <property type="component" value="Chromosome"/>
</dbReference>
<protein>
    <submittedName>
        <fullName evidence="1">Uncharacterized protein</fullName>
    </submittedName>
</protein>
<proteinExistence type="predicted"/>
<sequence>MVTVHNLYQESIEKALILGYEPTEDPRAFADGYVYKKDGVIWIITTPEQLAIKLKVSIEELEKLGYSLDDYYEYQYLSPLETIRAAGRKEMLDIFSGLPTDAEGLVYLSDGMYMTEEGDIIER</sequence>
<reference evidence="1 2" key="1">
    <citation type="submission" date="2020-10" db="EMBL/GenBank/DDBJ databases">
        <title>Genome Sequencing of Rodentibacter spp. strain DSM111151.</title>
        <authorList>
            <person name="Benga L."/>
            <person name="Lautwein T."/>
        </authorList>
    </citation>
    <scope>NUCLEOTIDE SEQUENCE [LARGE SCALE GENOMIC DNA]</scope>
    <source>
        <strain evidence="1 2">DSM 111151</strain>
    </source>
</reference>